<gene>
    <name evidence="6" type="ORF">SAMN04487997_1752</name>
</gene>
<feature type="transmembrane region" description="Helical" evidence="5">
    <location>
        <begin position="72"/>
        <end position="90"/>
    </location>
</feature>
<dbReference type="AlphaFoldDB" id="A0A1H6U1P5"/>
<keyword evidence="4 5" id="KW-0472">Membrane</keyword>
<dbReference type="OrthoDB" id="5634624at2"/>
<evidence type="ECO:0000256" key="1">
    <source>
        <dbReference type="ARBA" id="ARBA00004141"/>
    </source>
</evidence>
<dbReference type="InterPro" id="IPR007688">
    <property type="entry name" value="Conjugal_tfr_TrbL/VirB6"/>
</dbReference>
<protein>
    <submittedName>
        <fullName evidence="6">Type IV secretion system protein VirB6</fullName>
    </submittedName>
</protein>
<evidence type="ECO:0000256" key="2">
    <source>
        <dbReference type="ARBA" id="ARBA00022692"/>
    </source>
</evidence>
<evidence type="ECO:0000256" key="5">
    <source>
        <dbReference type="SAM" id="Phobius"/>
    </source>
</evidence>
<sequence>MPTTIGDFVYFKLVYDYLEDKISGFGMDLMGRAMAWASGIALALVTLWIMVQGYRILTGQSRESMMAMVTNMTRVVIIVTAATTMSIFGSDLHRFLTVDLGKEINQVLTGSDHAPADVIDRNLAWTQAALGVIDAVQIPFQDAEIREQKERALLLAGFGTASPPMAAGAMLLLYQFAMALFIGLGPLFILCLMFDQTRDLFRKWLFYGVGTLFSMATLAAVSSIVLQLTIRIAEAVWGARIINHFLLSDAEGISSQALQQGGIGLLLTVLIVSIPPMAAMFFQGTLGNFLTYSAFAHQRGNAPGPQGQPPGSYGYQPALTQANERAQPMPVRMGAMGGQPAGIADTIKGARA</sequence>
<dbReference type="GO" id="GO:0016020">
    <property type="term" value="C:membrane"/>
    <property type="evidence" value="ECO:0007669"/>
    <property type="project" value="UniProtKB-SubCell"/>
</dbReference>
<dbReference type="RefSeq" id="WP_091336365.1">
    <property type="nucleotide sequence ID" value="NZ_FNYC01000003.1"/>
</dbReference>
<accession>A0A1H6U1P5</accession>
<feature type="transmembrane region" description="Helical" evidence="5">
    <location>
        <begin position="172"/>
        <end position="192"/>
    </location>
</feature>
<dbReference type="STRING" id="529704.SAMN02927913_1972"/>
<proteinExistence type="predicted"/>
<feature type="transmembrane region" description="Helical" evidence="5">
    <location>
        <begin position="204"/>
        <end position="230"/>
    </location>
</feature>
<evidence type="ECO:0000313" key="6">
    <source>
        <dbReference type="EMBL" id="SEI83477.1"/>
    </source>
</evidence>
<dbReference type="GO" id="GO:0030255">
    <property type="term" value="P:protein secretion by the type IV secretion system"/>
    <property type="evidence" value="ECO:0007669"/>
    <property type="project" value="InterPro"/>
</dbReference>
<keyword evidence="3 5" id="KW-1133">Transmembrane helix</keyword>
<dbReference type="Proteomes" id="UP000199420">
    <property type="component" value="Unassembled WGS sequence"/>
</dbReference>
<organism evidence="6 7">
    <name type="scientific">Frateuria terrea</name>
    <dbReference type="NCBI Taxonomy" id="529704"/>
    <lineage>
        <taxon>Bacteria</taxon>
        <taxon>Pseudomonadati</taxon>
        <taxon>Pseudomonadota</taxon>
        <taxon>Gammaproteobacteria</taxon>
        <taxon>Lysobacterales</taxon>
        <taxon>Rhodanobacteraceae</taxon>
        <taxon>Frateuria</taxon>
    </lineage>
</organism>
<keyword evidence="2 5" id="KW-0812">Transmembrane</keyword>
<evidence type="ECO:0000256" key="3">
    <source>
        <dbReference type="ARBA" id="ARBA00022989"/>
    </source>
</evidence>
<evidence type="ECO:0000313" key="7">
    <source>
        <dbReference type="Proteomes" id="UP000199420"/>
    </source>
</evidence>
<evidence type="ECO:0000256" key="4">
    <source>
        <dbReference type="ARBA" id="ARBA00023136"/>
    </source>
</evidence>
<dbReference type="Pfam" id="PF04610">
    <property type="entry name" value="TrbL"/>
    <property type="match status" value="1"/>
</dbReference>
<keyword evidence="7" id="KW-1185">Reference proteome</keyword>
<feature type="transmembrane region" description="Helical" evidence="5">
    <location>
        <begin position="263"/>
        <end position="282"/>
    </location>
</feature>
<reference evidence="6 7" key="1">
    <citation type="submission" date="2016-10" db="EMBL/GenBank/DDBJ databases">
        <authorList>
            <person name="de Groot N.N."/>
        </authorList>
    </citation>
    <scope>NUCLEOTIDE SEQUENCE [LARGE SCALE GENOMIC DNA]</scope>
    <source>
        <strain evidence="6 7">DSM 26515</strain>
    </source>
</reference>
<comment type="subcellular location">
    <subcellularLocation>
        <location evidence="1">Membrane</location>
        <topology evidence="1">Multi-pass membrane protein</topology>
    </subcellularLocation>
</comment>
<name>A0A1H6U1P5_9GAMM</name>
<dbReference type="EMBL" id="FNYC01000003">
    <property type="protein sequence ID" value="SEI83477.1"/>
    <property type="molecule type" value="Genomic_DNA"/>
</dbReference>
<feature type="transmembrane region" description="Helical" evidence="5">
    <location>
        <begin position="33"/>
        <end position="51"/>
    </location>
</feature>